<evidence type="ECO:0008006" key="9">
    <source>
        <dbReference type="Google" id="ProtNLM"/>
    </source>
</evidence>
<evidence type="ECO:0000256" key="1">
    <source>
        <dbReference type="ARBA" id="ARBA00004193"/>
    </source>
</evidence>
<evidence type="ECO:0000313" key="7">
    <source>
        <dbReference type="EMBL" id="MDH6195284.1"/>
    </source>
</evidence>
<dbReference type="Proteomes" id="UP001160130">
    <property type="component" value="Unassembled WGS sequence"/>
</dbReference>
<gene>
    <name evidence="7" type="ORF">M2272_001924</name>
</gene>
<dbReference type="Gene3D" id="3.30.2030.20">
    <property type="match status" value="1"/>
</dbReference>
<evidence type="ECO:0000256" key="6">
    <source>
        <dbReference type="ARBA" id="ARBA00023288"/>
    </source>
</evidence>
<dbReference type="InterPro" id="IPR032018">
    <property type="entry name" value="LppA/LppB/LprP"/>
</dbReference>
<evidence type="ECO:0000256" key="4">
    <source>
        <dbReference type="ARBA" id="ARBA00023136"/>
    </source>
</evidence>
<dbReference type="Pfam" id="PF16708">
    <property type="entry name" value="LppA"/>
    <property type="match status" value="1"/>
</dbReference>
<protein>
    <recommendedName>
        <fullName evidence="9">Lipoprotein LppV</fullName>
    </recommendedName>
</protein>
<comment type="caution">
    <text evidence="7">The sequence shown here is derived from an EMBL/GenBank/DDBJ whole genome shotgun (WGS) entry which is preliminary data.</text>
</comment>
<evidence type="ECO:0000313" key="8">
    <source>
        <dbReference type="Proteomes" id="UP001160130"/>
    </source>
</evidence>
<evidence type="ECO:0000256" key="5">
    <source>
        <dbReference type="ARBA" id="ARBA00023139"/>
    </source>
</evidence>
<keyword evidence="8" id="KW-1185">Reference proteome</keyword>
<keyword evidence="4" id="KW-0472">Membrane</keyword>
<comment type="subcellular location">
    <subcellularLocation>
        <location evidence="1">Cell membrane</location>
        <topology evidence="1">Lipid-anchor</topology>
    </subcellularLocation>
</comment>
<evidence type="ECO:0000256" key="3">
    <source>
        <dbReference type="ARBA" id="ARBA00022729"/>
    </source>
</evidence>
<evidence type="ECO:0000256" key="2">
    <source>
        <dbReference type="ARBA" id="ARBA00022475"/>
    </source>
</evidence>
<keyword evidence="3" id="KW-0732">Signal</keyword>
<keyword evidence="2" id="KW-1003">Cell membrane</keyword>
<reference evidence="7 8" key="1">
    <citation type="submission" date="2023-04" db="EMBL/GenBank/DDBJ databases">
        <title>Forest soil microbial communities from Buena Vista Peninsula, Colon Province, Panama.</title>
        <authorList>
            <person name="Bouskill N."/>
        </authorList>
    </citation>
    <scope>NUCLEOTIDE SEQUENCE [LARGE SCALE GENOMIC DNA]</scope>
    <source>
        <strain evidence="7 8">AC80</strain>
    </source>
</reference>
<dbReference type="RefSeq" id="WP_280831959.1">
    <property type="nucleotide sequence ID" value="NZ_JARXVE010000003.1"/>
</dbReference>
<dbReference type="PROSITE" id="PS51257">
    <property type="entry name" value="PROKAR_LIPOPROTEIN"/>
    <property type="match status" value="1"/>
</dbReference>
<keyword evidence="5" id="KW-0564">Palmitate</keyword>
<keyword evidence="6" id="KW-0449">Lipoprotein</keyword>
<proteinExistence type="predicted"/>
<name>A0ABT6KX57_9MYCO</name>
<sequence length="197" mass="20674">MTKSSSARVKVAAAVTAVLLMVCGCDTGGGGQYDSPIINEDIPVADIADLPDIELTRTQMLELIEHVRAEVSRLIPSSEPWEWVYEESRSGCTQQATGRKGVALHFAKLHSSISLTDAQWDLVLPAVQRLAAAAGLTGLATMANSSGNHDIRLTSDDGRTLVFGSAEASLITADIACRRSVTAPSATVELAPGRAGS</sequence>
<accession>A0ABT6KX57</accession>
<organism evidence="7 8">
    <name type="scientific">Mycolicibacterium frederiksbergense</name>
    <dbReference type="NCBI Taxonomy" id="117567"/>
    <lineage>
        <taxon>Bacteria</taxon>
        <taxon>Bacillati</taxon>
        <taxon>Actinomycetota</taxon>
        <taxon>Actinomycetes</taxon>
        <taxon>Mycobacteriales</taxon>
        <taxon>Mycobacteriaceae</taxon>
        <taxon>Mycolicibacterium</taxon>
    </lineage>
</organism>
<dbReference type="EMBL" id="JARXVE010000003">
    <property type="protein sequence ID" value="MDH6195284.1"/>
    <property type="molecule type" value="Genomic_DNA"/>
</dbReference>